<dbReference type="AlphaFoldDB" id="A0A402AN71"/>
<dbReference type="Proteomes" id="UP000287188">
    <property type="component" value="Unassembled WGS sequence"/>
</dbReference>
<keyword evidence="1" id="KW-1133">Transmembrane helix</keyword>
<name>A0A402AN71_9CHLR</name>
<evidence type="ECO:0000313" key="3">
    <source>
        <dbReference type="Proteomes" id="UP000287188"/>
    </source>
</evidence>
<comment type="caution">
    <text evidence="2">The sequence shown here is derived from an EMBL/GenBank/DDBJ whole genome shotgun (WGS) entry which is preliminary data.</text>
</comment>
<reference evidence="3" key="1">
    <citation type="submission" date="2018-12" db="EMBL/GenBank/DDBJ databases">
        <title>Tengunoibacter tsumagoiensis gen. nov., sp. nov., Dictyobacter kobayashii sp. nov., D. alpinus sp. nov., and D. joshuensis sp. nov. and description of Dictyobacteraceae fam. nov. within the order Ktedonobacterales isolated from Tengu-no-mugimeshi.</title>
        <authorList>
            <person name="Wang C.M."/>
            <person name="Zheng Y."/>
            <person name="Sakai Y."/>
            <person name="Toyoda A."/>
            <person name="Minakuchi Y."/>
            <person name="Abe K."/>
            <person name="Yokota A."/>
            <person name="Yabe S."/>
        </authorList>
    </citation>
    <scope>NUCLEOTIDE SEQUENCE [LARGE SCALE GENOMIC DNA]</scope>
    <source>
        <strain evidence="3">Uno11</strain>
    </source>
</reference>
<keyword evidence="1" id="KW-0472">Membrane</keyword>
<organism evidence="2 3">
    <name type="scientific">Dictyobacter kobayashii</name>
    <dbReference type="NCBI Taxonomy" id="2014872"/>
    <lineage>
        <taxon>Bacteria</taxon>
        <taxon>Bacillati</taxon>
        <taxon>Chloroflexota</taxon>
        <taxon>Ktedonobacteria</taxon>
        <taxon>Ktedonobacterales</taxon>
        <taxon>Dictyobacteraceae</taxon>
        <taxon>Dictyobacter</taxon>
    </lineage>
</organism>
<evidence type="ECO:0000313" key="2">
    <source>
        <dbReference type="EMBL" id="GCE20566.1"/>
    </source>
</evidence>
<dbReference type="OrthoDB" id="9981112at2"/>
<dbReference type="EMBL" id="BIFS01000001">
    <property type="protein sequence ID" value="GCE20566.1"/>
    <property type="molecule type" value="Genomic_DNA"/>
</dbReference>
<gene>
    <name evidence="2" type="ORF">KDK_43660</name>
</gene>
<evidence type="ECO:0008006" key="4">
    <source>
        <dbReference type="Google" id="ProtNLM"/>
    </source>
</evidence>
<proteinExistence type="predicted"/>
<protein>
    <recommendedName>
        <fullName evidence="4">DUF4179 domain-containing protein</fullName>
    </recommendedName>
</protein>
<feature type="transmembrane region" description="Helical" evidence="1">
    <location>
        <begin position="33"/>
        <end position="51"/>
    </location>
</feature>
<accession>A0A402AN71</accession>
<keyword evidence="1" id="KW-0812">Transmembrane</keyword>
<dbReference type="RefSeq" id="WP_126552232.1">
    <property type="nucleotide sequence ID" value="NZ_BIFS01000001.1"/>
</dbReference>
<sequence length="362" mass="41339">MYEPEHIHANSPQHILIEELYQRYWLLLQRWQLIFVALAAILLITSTFWFISSQLSFHTPASQPARTTDPACPSFNDAGWMTICQHHYDQPIKQSQTIQPSTHGALKFTVDSAYIDGNRAIIKYTHMPTINEKLYLLSDYPQLSTGQGLQFPGINGGTVKLAGTNADENIMTFETANLTRRSGSLSLHFIDEMSLFKYLTPTAKQPDGLTLLEKHTVAFNFTIKIQPEYKVIEVNQTQAVEGKGSEQSKGNLTWQRIIVTPSATRLIMSGISLRGNDMNGYVEPDGQKWVDMFQVFFGKQHVTDKQYVMDQLLQKQPPVFQLFYFQPLFNQSGQWSLHWAIYRDSTGKKTQDVGYTYNVPIK</sequence>
<evidence type="ECO:0000256" key="1">
    <source>
        <dbReference type="SAM" id="Phobius"/>
    </source>
</evidence>
<keyword evidence="3" id="KW-1185">Reference proteome</keyword>